<dbReference type="Pfam" id="PF13231">
    <property type="entry name" value="PMT_2"/>
    <property type="match status" value="1"/>
</dbReference>
<dbReference type="InterPro" id="IPR038731">
    <property type="entry name" value="RgtA/B/C-like"/>
</dbReference>
<feature type="transmembrane region" description="Helical" evidence="8">
    <location>
        <begin position="300"/>
        <end position="321"/>
    </location>
</feature>
<evidence type="ECO:0000256" key="3">
    <source>
        <dbReference type="ARBA" id="ARBA00022676"/>
    </source>
</evidence>
<dbReference type="EMBL" id="MHNZ01000028">
    <property type="protein sequence ID" value="OGZ55831.1"/>
    <property type="molecule type" value="Genomic_DNA"/>
</dbReference>
<evidence type="ECO:0000256" key="6">
    <source>
        <dbReference type="ARBA" id="ARBA00022989"/>
    </source>
</evidence>
<evidence type="ECO:0000256" key="4">
    <source>
        <dbReference type="ARBA" id="ARBA00022679"/>
    </source>
</evidence>
<comment type="caution">
    <text evidence="10">The sequence shown here is derived from an EMBL/GenBank/DDBJ whole genome shotgun (WGS) entry which is preliminary data.</text>
</comment>
<feature type="transmembrane region" description="Helical" evidence="8">
    <location>
        <begin position="12"/>
        <end position="31"/>
    </location>
</feature>
<keyword evidence="6 8" id="KW-1133">Transmembrane helix</keyword>
<gene>
    <name evidence="10" type="ORF">A3J04_01410</name>
</gene>
<keyword evidence="3" id="KW-0328">Glycosyltransferase</keyword>
<dbReference type="GO" id="GO:0009103">
    <property type="term" value="P:lipopolysaccharide biosynthetic process"/>
    <property type="evidence" value="ECO:0007669"/>
    <property type="project" value="UniProtKB-ARBA"/>
</dbReference>
<evidence type="ECO:0000256" key="7">
    <source>
        <dbReference type="ARBA" id="ARBA00023136"/>
    </source>
</evidence>
<dbReference type="AlphaFoldDB" id="A0A1G2H0Q3"/>
<evidence type="ECO:0000313" key="10">
    <source>
        <dbReference type="EMBL" id="OGZ55831.1"/>
    </source>
</evidence>
<dbReference type="PANTHER" id="PTHR33908">
    <property type="entry name" value="MANNOSYLTRANSFERASE YKCB-RELATED"/>
    <property type="match status" value="1"/>
</dbReference>
<feature type="transmembrane region" description="Helical" evidence="8">
    <location>
        <begin position="333"/>
        <end position="351"/>
    </location>
</feature>
<evidence type="ECO:0000256" key="8">
    <source>
        <dbReference type="SAM" id="Phobius"/>
    </source>
</evidence>
<name>A0A1G2H0Q3_9BACT</name>
<comment type="subcellular location">
    <subcellularLocation>
        <location evidence="1">Cell membrane</location>
        <topology evidence="1">Multi-pass membrane protein</topology>
    </subcellularLocation>
</comment>
<dbReference type="GO" id="GO:0005886">
    <property type="term" value="C:plasma membrane"/>
    <property type="evidence" value="ECO:0007669"/>
    <property type="project" value="UniProtKB-SubCell"/>
</dbReference>
<evidence type="ECO:0000256" key="1">
    <source>
        <dbReference type="ARBA" id="ARBA00004651"/>
    </source>
</evidence>
<keyword evidence="2" id="KW-1003">Cell membrane</keyword>
<feature type="transmembrane region" description="Helical" evidence="8">
    <location>
        <begin position="163"/>
        <end position="182"/>
    </location>
</feature>
<evidence type="ECO:0000313" key="11">
    <source>
        <dbReference type="Proteomes" id="UP000177954"/>
    </source>
</evidence>
<feature type="transmembrane region" description="Helical" evidence="8">
    <location>
        <begin position="194"/>
        <end position="221"/>
    </location>
</feature>
<evidence type="ECO:0000256" key="5">
    <source>
        <dbReference type="ARBA" id="ARBA00022692"/>
    </source>
</evidence>
<dbReference type="STRING" id="1802129.A3J04_01410"/>
<feature type="transmembrane region" description="Helical" evidence="8">
    <location>
        <begin position="381"/>
        <end position="403"/>
    </location>
</feature>
<dbReference type="PANTHER" id="PTHR33908:SF11">
    <property type="entry name" value="MEMBRANE PROTEIN"/>
    <property type="match status" value="1"/>
</dbReference>
<feature type="transmembrane region" description="Helical" evidence="8">
    <location>
        <begin position="357"/>
        <end position="374"/>
    </location>
</feature>
<dbReference type="Proteomes" id="UP000177954">
    <property type="component" value="Unassembled WGS sequence"/>
</dbReference>
<evidence type="ECO:0000256" key="2">
    <source>
        <dbReference type="ARBA" id="ARBA00022475"/>
    </source>
</evidence>
<sequence>MISVFDEKYRKHVIIAILVLASVLRLVWLSFGDATTDEVLYAFRAIGMLDYDEANDQPTPLEWFDPKSASPHPQSTLSLKSGIPWWTKLSFHDHPPLVFLVQHWSMRIFGESNFGFRLPSALFGVGSVYLLYLIGSLLYTRSVGVFSALLLAVTVNHVYISRIGLQESQLIFFMLVAIYYFINSLEHGRYRIYTGIAFGLAVLTKYTGLVLIPIFLLYLVLFRRDYFVSKKSWIGGALALVIISPVVIYNIFLYQAVGHFDFQFSYIFRQFPDVWKIAPGKEIGTLSNRFRSIAPNLFKISSWAFLASFVFAAFLFVALIFRAPRETFRKHRFLVISIAFFFLLVLFVGTSFRFVSLFTPFLALGAGVLMAHLYEKKQNVFLWFFLPFLIFEVSFTFHSQMWYGIDGLSPWLYSQNLRYEKYDGGYNELGKYLARELDGRAPSRVFEMQYQFLDDLHAQAILRAQKEKREPYSAVIIYDGNIDHIAQLWFLDRLNVYRGWPVLNVSQYLDFLDANNIEQIKNNLFEHYYVIIPTEEVFQRKAESRTNVGQVLEVELRAGGLKPISILNDRGKESFRVWRF</sequence>
<feature type="domain" description="Glycosyltransferase RgtA/B/C/D-like" evidence="9">
    <location>
        <begin position="93"/>
        <end position="249"/>
    </location>
</feature>
<keyword evidence="4" id="KW-0808">Transferase</keyword>
<protein>
    <recommendedName>
        <fullName evidence="9">Glycosyltransferase RgtA/B/C/D-like domain-containing protein</fullName>
    </recommendedName>
</protein>
<feature type="transmembrane region" description="Helical" evidence="8">
    <location>
        <begin position="233"/>
        <end position="252"/>
    </location>
</feature>
<accession>A0A1G2H0Q3</accession>
<proteinExistence type="predicted"/>
<dbReference type="InterPro" id="IPR050297">
    <property type="entry name" value="LipidA_mod_glycosyltrf_83"/>
</dbReference>
<organism evidence="10 11">
    <name type="scientific">Candidatus Ryanbacteria bacterium RIFCSPLOWO2_02_FULL_47_14</name>
    <dbReference type="NCBI Taxonomy" id="1802129"/>
    <lineage>
        <taxon>Bacteria</taxon>
        <taxon>Candidatus Ryaniibacteriota</taxon>
    </lineage>
</organism>
<keyword evidence="7 8" id="KW-0472">Membrane</keyword>
<evidence type="ECO:0000259" key="9">
    <source>
        <dbReference type="Pfam" id="PF13231"/>
    </source>
</evidence>
<dbReference type="GO" id="GO:0016763">
    <property type="term" value="F:pentosyltransferase activity"/>
    <property type="evidence" value="ECO:0007669"/>
    <property type="project" value="TreeGrafter"/>
</dbReference>
<reference evidence="10 11" key="1">
    <citation type="journal article" date="2016" name="Nat. Commun.">
        <title>Thousands of microbial genomes shed light on interconnected biogeochemical processes in an aquifer system.</title>
        <authorList>
            <person name="Anantharaman K."/>
            <person name="Brown C.T."/>
            <person name="Hug L.A."/>
            <person name="Sharon I."/>
            <person name="Castelle C.J."/>
            <person name="Probst A.J."/>
            <person name="Thomas B.C."/>
            <person name="Singh A."/>
            <person name="Wilkins M.J."/>
            <person name="Karaoz U."/>
            <person name="Brodie E.L."/>
            <person name="Williams K.H."/>
            <person name="Hubbard S.S."/>
            <person name="Banfield J.F."/>
        </authorList>
    </citation>
    <scope>NUCLEOTIDE SEQUENCE [LARGE SCALE GENOMIC DNA]</scope>
</reference>
<keyword evidence="5 8" id="KW-0812">Transmembrane</keyword>
<feature type="transmembrane region" description="Helical" evidence="8">
    <location>
        <begin position="129"/>
        <end position="151"/>
    </location>
</feature>